<dbReference type="PANTHER" id="PTHR43791">
    <property type="entry name" value="PERMEASE-RELATED"/>
    <property type="match status" value="1"/>
</dbReference>
<gene>
    <name evidence="7" type="ORF">RCO7_03212</name>
</gene>
<feature type="transmembrane region" description="Helical" evidence="6">
    <location>
        <begin position="76"/>
        <end position="96"/>
    </location>
</feature>
<evidence type="ECO:0000313" key="7">
    <source>
        <dbReference type="EMBL" id="CZT10076.1"/>
    </source>
</evidence>
<accession>A0A1E1LHV8</accession>
<keyword evidence="4 6" id="KW-1133">Transmembrane helix</keyword>
<keyword evidence="8" id="KW-1185">Reference proteome</keyword>
<dbReference type="InParanoid" id="A0A1E1LHV8"/>
<comment type="subcellular location">
    <subcellularLocation>
        <location evidence="1">Membrane</location>
        <topology evidence="1">Multi-pass membrane protein</topology>
    </subcellularLocation>
</comment>
<keyword evidence="3 6" id="KW-0812">Transmembrane</keyword>
<dbReference type="Proteomes" id="UP000178129">
    <property type="component" value="Unassembled WGS sequence"/>
</dbReference>
<evidence type="ECO:0000256" key="6">
    <source>
        <dbReference type="SAM" id="Phobius"/>
    </source>
</evidence>
<evidence type="ECO:0000256" key="4">
    <source>
        <dbReference type="ARBA" id="ARBA00022989"/>
    </source>
</evidence>
<evidence type="ECO:0000256" key="3">
    <source>
        <dbReference type="ARBA" id="ARBA00022692"/>
    </source>
</evidence>
<evidence type="ECO:0000256" key="5">
    <source>
        <dbReference type="ARBA" id="ARBA00023136"/>
    </source>
</evidence>
<evidence type="ECO:0000313" key="8">
    <source>
        <dbReference type="Proteomes" id="UP000178129"/>
    </source>
</evidence>
<proteinExistence type="predicted"/>
<protein>
    <submittedName>
        <fullName evidence="7">Uncharacterized protein</fullName>
    </submittedName>
</protein>
<evidence type="ECO:0000256" key="2">
    <source>
        <dbReference type="ARBA" id="ARBA00022448"/>
    </source>
</evidence>
<dbReference type="EMBL" id="FJUW01000053">
    <property type="protein sequence ID" value="CZT10076.1"/>
    <property type="molecule type" value="Genomic_DNA"/>
</dbReference>
<name>A0A1E1LHV8_9HELO</name>
<sequence length="220" mass="24348">MRWQLLGSSSRPRYRSHSAGYQIASKILANTSILSGSLTFCSNRRGETVTGGLSVHLVGHIFNRIFTEMHLGGPRYFGVVWTQIFGTFSSGLNIAWISLACTDSGERALAMAMIIMAANIAGIYGAHILRADDAPRYRCDFGIDIAIIAFPVALASFRYPDDLRHRRRNSGQLTVEYSSDDIESNEDIKAARSSDMQPVPVLVEGDLQSYVSKSLKLYYL</sequence>
<organism evidence="7 8">
    <name type="scientific">Rhynchosporium graminicola</name>
    <dbReference type="NCBI Taxonomy" id="2792576"/>
    <lineage>
        <taxon>Eukaryota</taxon>
        <taxon>Fungi</taxon>
        <taxon>Dikarya</taxon>
        <taxon>Ascomycota</taxon>
        <taxon>Pezizomycotina</taxon>
        <taxon>Leotiomycetes</taxon>
        <taxon>Helotiales</taxon>
        <taxon>Ploettnerulaceae</taxon>
        <taxon>Rhynchosporium</taxon>
    </lineage>
</organism>
<evidence type="ECO:0000256" key="1">
    <source>
        <dbReference type="ARBA" id="ARBA00004141"/>
    </source>
</evidence>
<reference evidence="8" key="1">
    <citation type="submission" date="2016-03" db="EMBL/GenBank/DDBJ databases">
        <authorList>
            <person name="Ploux O."/>
        </authorList>
    </citation>
    <scope>NUCLEOTIDE SEQUENCE [LARGE SCALE GENOMIC DNA]</scope>
    <source>
        <strain evidence="8">UK7</strain>
    </source>
</reference>
<dbReference type="GO" id="GO:0022857">
    <property type="term" value="F:transmembrane transporter activity"/>
    <property type="evidence" value="ECO:0007669"/>
    <property type="project" value="TreeGrafter"/>
</dbReference>
<keyword evidence="2" id="KW-0813">Transport</keyword>
<feature type="transmembrane region" description="Helical" evidence="6">
    <location>
        <begin position="141"/>
        <end position="159"/>
    </location>
</feature>
<comment type="caution">
    <text evidence="7">The sequence shown here is derived from an EMBL/GenBank/DDBJ whole genome shotgun (WGS) entry which is preliminary data.</text>
</comment>
<dbReference type="AlphaFoldDB" id="A0A1E1LHV8"/>
<keyword evidence="5 6" id="KW-0472">Membrane</keyword>
<feature type="transmembrane region" description="Helical" evidence="6">
    <location>
        <begin position="108"/>
        <end position="129"/>
    </location>
</feature>
<dbReference type="PANTHER" id="PTHR43791:SF36">
    <property type="entry name" value="TRANSPORTER, PUTATIVE (AFU_ORTHOLOGUE AFUA_6G08340)-RELATED"/>
    <property type="match status" value="1"/>
</dbReference>
<dbReference type="GO" id="GO:0016020">
    <property type="term" value="C:membrane"/>
    <property type="evidence" value="ECO:0007669"/>
    <property type="project" value="UniProtKB-SubCell"/>
</dbReference>